<comment type="similarity">
    <text evidence="1">Belongs to the bacterial ribosomal protein bL19 family.</text>
</comment>
<proteinExistence type="inferred from homology"/>
<evidence type="ECO:0000313" key="4">
    <source>
        <dbReference type="EMBL" id="KKN10707.1"/>
    </source>
</evidence>
<dbReference type="InterPro" id="IPR008991">
    <property type="entry name" value="Translation_prot_SH3-like_sf"/>
</dbReference>
<dbReference type="InterPro" id="IPR001857">
    <property type="entry name" value="Ribosomal_bL19"/>
</dbReference>
<dbReference type="Gene3D" id="2.30.30.790">
    <property type="match status" value="1"/>
</dbReference>
<dbReference type="AlphaFoldDB" id="A0A0F9NFE9"/>
<comment type="caution">
    <text evidence="4">The sequence shown here is derived from an EMBL/GenBank/DDBJ whole genome shotgun (WGS) entry which is preliminary data.</text>
</comment>
<dbReference type="GO" id="GO:0006412">
    <property type="term" value="P:translation"/>
    <property type="evidence" value="ECO:0007669"/>
    <property type="project" value="InterPro"/>
</dbReference>
<evidence type="ECO:0000256" key="2">
    <source>
        <dbReference type="ARBA" id="ARBA00022980"/>
    </source>
</evidence>
<organism evidence="4">
    <name type="scientific">marine sediment metagenome</name>
    <dbReference type="NCBI Taxonomy" id="412755"/>
    <lineage>
        <taxon>unclassified sequences</taxon>
        <taxon>metagenomes</taxon>
        <taxon>ecological metagenomes</taxon>
    </lineage>
</organism>
<sequence length="114" mass="13018">MKRIDVINKSQTKEVVPFEVGDTVKVQQKIMEAGKERAQTFEGTVIKKQGSAQKSTFTVRKISFGVGVEKTFPQHSPGIKKIEVVSKGKVRRAKLYYIREKVGKKARIKEKRRQ</sequence>
<name>A0A0F9NFE9_9ZZZZ</name>
<dbReference type="Pfam" id="PF01245">
    <property type="entry name" value="Ribosomal_L19"/>
    <property type="match status" value="1"/>
</dbReference>
<dbReference type="InterPro" id="IPR038657">
    <property type="entry name" value="Ribosomal_bL19_sf"/>
</dbReference>
<keyword evidence="2" id="KW-0689">Ribosomal protein</keyword>
<dbReference type="PIRSF" id="PIRSF002191">
    <property type="entry name" value="Ribosomal_L19"/>
    <property type="match status" value="1"/>
</dbReference>
<dbReference type="GO" id="GO:0022625">
    <property type="term" value="C:cytosolic large ribosomal subunit"/>
    <property type="evidence" value="ECO:0007669"/>
    <property type="project" value="TreeGrafter"/>
</dbReference>
<dbReference type="SUPFAM" id="SSF50104">
    <property type="entry name" value="Translation proteins SH3-like domain"/>
    <property type="match status" value="1"/>
</dbReference>
<dbReference type="PROSITE" id="PS01015">
    <property type="entry name" value="RIBOSOMAL_L19"/>
    <property type="match status" value="1"/>
</dbReference>
<protein>
    <recommendedName>
        <fullName evidence="5">50S ribosomal protein L19</fullName>
    </recommendedName>
</protein>
<dbReference type="InterPro" id="IPR018257">
    <property type="entry name" value="Ribosomal_bL19_CS"/>
</dbReference>
<reference evidence="4" key="1">
    <citation type="journal article" date="2015" name="Nature">
        <title>Complex archaea that bridge the gap between prokaryotes and eukaryotes.</title>
        <authorList>
            <person name="Spang A."/>
            <person name="Saw J.H."/>
            <person name="Jorgensen S.L."/>
            <person name="Zaremba-Niedzwiedzka K."/>
            <person name="Martijn J."/>
            <person name="Lind A.E."/>
            <person name="van Eijk R."/>
            <person name="Schleper C."/>
            <person name="Guy L."/>
            <person name="Ettema T.J."/>
        </authorList>
    </citation>
    <scope>NUCLEOTIDE SEQUENCE</scope>
</reference>
<keyword evidence="3" id="KW-0687">Ribonucleoprotein</keyword>
<accession>A0A0F9NFE9</accession>
<evidence type="ECO:0008006" key="5">
    <source>
        <dbReference type="Google" id="ProtNLM"/>
    </source>
</evidence>
<dbReference type="EMBL" id="LAZR01004215">
    <property type="protein sequence ID" value="KKN10707.1"/>
    <property type="molecule type" value="Genomic_DNA"/>
</dbReference>
<gene>
    <name evidence="4" type="ORF">LCGC14_1033830</name>
</gene>
<evidence type="ECO:0000256" key="1">
    <source>
        <dbReference type="ARBA" id="ARBA00005781"/>
    </source>
</evidence>
<dbReference type="PANTHER" id="PTHR15680">
    <property type="entry name" value="RIBOSOMAL PROTEIN L19"/>
    <property type="match status" value="1"/>
</dbReference>
<dbReference type="GO" id="GO:0003735">
    <property type="term" value="F:structural constituent of ribosome"/>
    <property type="evidence" value="ECO:0007669"/>
    <property type="project" value="InterPro"/>
</dbReference>
<dbReference type="HAMAP" id="MF_00402">
    <property type="entry name" value="Ribosomal_bL19"/>
    <property type="match status" value="1"/>
</dbReference>
<dbReference type="NCBIfam" id="TIGR01024">
    <property type="entry name" value="rplS_bact"/>
    <property type="match status" value="1"/>
</dbReference>
<evidence type="ECO:0000256" key="3">
    <source>
        <dbReference type="ARBA" id="ARBA00023274"/>
    </source>
</evidence>
<dbReference type="PANTHER" id="PTHR15680:SF9">
    <property type="entry name" value="LARGE RIBOSOMAL SUBUNIT PROTEIN BL19M"/>
    <property type="match status" value="1"/>
</dbReference>
<dbReference type="PRINTS" id="PR00061">
    <property type="entry name" value="RIBOSOMALL19"/>
</dbReference>